<keyword evidence="2" id="KW-1185">Reference proteome</keyword>
<dbReference type="RefSeq" id="WP_306760915.1">
    <property type="nucleotide sequence ID" value="NZ_CP118224.1"/>
</dbReference>
<accession>A0AA50KMA1</accession>
<dbReference type="Proteomes" id="UP001223802">
    <property type="component" value="Chromosome"/>
</dbReference>
<reference evidence="1 2" key="1">
    <citation type="submission" date="2023-02" db="EMBL/GenBank/DDBJ databases">
        <title>Complete genome sequence of a novel bacterium Oceanimonas sp. NTOU-MSR1 isolated from marine coast sediment.</title>
        <authorList>
            <person name="Yang H.-T."/>
            <person name="Chen Y.-L."/>
            <person name="Ho Y.-N."/>
        </authorList>
    </citation>
    <scope>NUCLEOTIDE SEQUENCE [LARGE SCALE GENOMIC DNA]</scope>
    <source>
        <strain evidence="1 2">NTOU-MSR1</strain>
    </source>
</reference>
<name>A0AA50KMA1_9GAMM</name>
<organism evidence="1 2">
    <name type="scientific">Oceanimonas pelagia</name>
    <dbReference type="NCBI Taxonomy" id="3028314"/>
    <lineage>
        <taxon>Bacteria</taxon>
        <taxon>Pseudomonadati</taxon>
        <taxon>Pseudomonadota</taxon>
        <taxon>Gammaproteobacteria</taxon>
        <taxon>Aeromonadales</taxon>
        <taxon>Aeromonadaceae</taxon>
        <taxon>Oceanimonas</taxon>
    </lineage>
</organism>
<dbReference type="AlphaFoldDB" id="A0AA50KMA1"/>
<gene>
    <name evidence="1" type="ORF">PU634_11330</name>
</gene>
<proteinExistence type="predicted"/>
<dbReference type="KEGG" id="ope:PU634_11330"/>
<evidence type="ECO:0000313" key="2">
    <source>
        <dbReference type="Proteomes" id="UP001223802"/>
    </source>
</evidence>
<dbReference type="EMBL" id="CP118224">
    <property type="protein sequence ID" value="WMC09708.1"/>
    <property type="molecule type" value="Genomic_DNA"/>
</dbReference>
<sequence length="67" mass="7424">MFPAFFVFPVFAEKTGLVDHPFITMPLLWPTDRGTPFFYGKTVDAVGPDTHNAPRSVTDGHQQAVAM</sequence>
<protein>
    <submittedName>
        <fullName evidence="1">Uncharacterized protein</fullName>
    </submittedName>
</protein>
<evidence type="ECO:0000313" key="1">
    <source>
        <dbReference type="EMBL" id="WMC09708.1"/>
    </source>
</evidence>